<evidence type="ECO:0000313" key="2">
    <source>
        <dbReference type="EMBL" id="QJA86593.1"/>
    </source>
</evidence>
<protein>
    <submittedName>
        <fullName evidence="2">Uncharacterized protein</fullName>
    </submittedName>
</protein>
<name>A0A6M3KWP8_9ZZZZ</name>
<dbReference type="InterPro" id="IPR015421">
    <property type="entry name" value="PyrdxlP-dep_Trfase_major"/>
</dbReference>
<sequence length="132" mass="15081">MIPKISKEIVDNVCRASCRNPLYVDEKLQEMENAGQKTLATAITDTAFVVAEALRELYDEQIQGGAQRDAEQDFKINYELEPQAIQELAISLVQSQLYNNMTYIAVAIYESIKQQEIANELNEQFELPTYEK</sequence>
<organism evidence="2">
    <name type="scientific">viral metagenome</name>
    <dbReference type="NCBI Taxonomy" id="1070528"/>
    <lineage>
        <taxon>unclassified sequences</taxon>
        <taxon>metagenomes</taxon>
        <taxon>organismal metagenomes</taxon>
    </lineage>
</organism>
<dbReference type="EMBL" id="MT141663">
    <property type="protein sequence ID" value="QJA68940.1"/>
    <property type="molecule type" value="Genomic_DNA"/>
</dbReference>
<evidence type="ECO:0000313" key="1">
    <source>
        <dbReference type="EMBL" id="QJA68940.1"/>
    </source>
</evidence>
<gene>
    <name evidence="1" type="ORF">MM415A05313_0005</name>
    <name evidence="2" type="ORF">MM415B03161_0011</name>
</gene>
<reference evidence="2" key="1">
    <citation type="submission" date="2020-03" db="EMBL/GenBank/DDBJ databases">
        <title>The deep terrestrial virosphere.</title>
        <authorList>
            <person name="Holmfeldt K."/>
            <person name="Nilsson E."/>
            <person name="Simone D."/>
            <person name="Lopez-Fernandez M."/>
            <person name="Wu X."/>
            <person name="de Brujin I."/>
            <person name="Lundin D."/>
            <person name="Andersson A."/>
            <person name="Bertilsson S."/>
            <person name="Dopson M."/>
        </authorList>
    </citation>
    <scope>NUCLEOTIDE SEQUENCE</scope>
    <source>
        <strain evidence="1">MM415A05313</strain>
        <strain evidence="2">MM415B03161</strain>
    </source>
</reference>
<proteinExistence type="predicted"/>
<dbReference type="Gene3D" id="3.40.640.10">
    <property type="entry name" value="Type I PLP-dependent aspartate aminotransferase-like (Major domain)"/>
    <property type="match status" value="1"/>
</dbReference>
<dbReference type="InterPro" id="IPR015422">
    <property type="entry name" value="PyrdxlP-dep_Trfase_small"/>
</dbReference>
<dbReference type="EMBL" id="MT142645">
    <property type="protein sequence ID" value="QJA86593.1"/>
    <property type="molecule type" value="Genomic_DNA"/>
</dbReference>
<dbReference type="Gene3D" id="3.90.1150.10">
    <property type="entry name" value="Aspartate Aminotransferase, domain 1"/>
    <property type="match status" value="1"/>
</dbReference>
<accession>A0A6M3KWP8</accession>
<dbReference type="AlphaFoldDB" id="A0A6M3KWP8"/>